<keyword evidence="2" id="KW-1185">Reference proteome</keyword>
<evidence type="ECO:0000313" key="1">
    <source>
        <dbReference type="EMBL" id="GAA0954052.1"/>
    </source>
</evidence>
<proteinExistence type="predicted"/>
<dbReference type="Pfam" id="PF07722">
    <property type="entry name" value="Peptidase_C26"/>
    <property type="match status" value="1"/>
</dbReference>
<name>A0ABP4BT99_9ACTN</name>
<dbReference type="PROSITE" id="PS51273">
    <property type="entry name" value="GATASE_TYPE_1"/>
    <property type="match status" value="1"/>
</dbReference>
<dbReference type="InterPro" id="IPR044668">
    <property type="entry name" value="PuuD-like"/>
</dbReference>
<reference evidence="2" key="1">
    <citation type="journal article" date="2019" name="Int. J. Syst. Evol. Microbiol.">
        <title>The Global Catalogue of Microorganisms (GCM) 10K type strain sequencing project: providing services to taxonomists for standard genome sequencing and annotation.</title>
        <authorList>
            <consortium name="The Broad Institute Genomics Platform"/>
            <consortium name="The Broad Institute Genome Sequencing Center for Infectious Disease"/>
            <person name="Wu L."/>
            <person name="Ma J."/>
        </authorList>
    </citation>
    <scope>NUCLEOTIDE SEQUENCE [LARGE SCALE GENOMIC DNA]</scope>
    <source>
        <strain evidence="2">JCM 11136</strain>
    </source>
</reference>
<sequence length="246" mass="26384">MNYGSAAISTRAESTMRPVIGVSCYVERAQYTVWDLEVALLPRMYVQKIVDAGGQPVLLPPEGDPASLVERLDGLILAGGGDISPWRYSEPPDTRTGYVREFRDDAEFALVQAALAIDLPFLGVCRGMQILNVALGGSLHQHLPDVVGHTDHAPEPGVFGVMRTLLTEGGSLAKILDADEVMVPHYHHQGIKRLGEGLVVTAVHTDGVIEGIEVEGAGFAHGVQWHPEAGQDLTLFYALVEAAKGS</sequence>
<comment type="caution">
    <text evidence="1">The sequence shown here is derived from an EMBL/GenBank/DDBJ whole genome shotgun (WGS) entry which is preliminary data.</text>
</comment>
<gene>
    <name evidence="1" type="ORF">GCM10009560_77590</name>
</gene>
<dbReference type="EMBL" id="BAAAHQ010000063">
    <property type="protein sequence ID" value="GAA0954052.1"/>
    <property type="molecule type" value="Genomic_DNA"/>
</dbReference>
<dbReference type="RefSeq" id="WP_343955328.1">
    <property type="nucleotide sequence ID" value="NZ_BAAAHQ010000063.1"/>
</dbReference>
<dbReference type="GO" id="GO:0016787">
    <property type="term" value="F:hydrolase activity"/>
    <property type="evidence" value="ECO:0007669"/>
    <property type="project" value="UniProtKB-KW"/>
</dbReference>
<evidence type="ECO:0000313" key="2">
    <source>
        <dbReference type="Proteomes" id="UP001501578"/>
    </source>
</evidence>
<organism evidence="1 2">
    <name type="scientific">Nonomuraea longicatena</name>
    <dbReference type="NCBI Taxonomy" id="83682"/>
    <lineage>
        <taxon>Bacteria</taxon>
        <taxon>Bacillati</taxon>
        <taxon>Actinomycetota</taxon>
        <taxon>Actinomycetes</taxon>
        <taxon>Streptosporangiales</taxon>
        <taxon>Streptosporangiaceae</taxon>
        <taxon>Nonomuraea</taxon>
    </lineage>
</organism>
<dbReference type="Proteomes" id="UP001501578">
    <property type="component" value="Unassembled WGS sequence"/>
</dbReference>
<protein>
    <submittedName>
        <fullName evidence="1">Gamma-glutamyl-gamma-aminobutyrate hydrolase family protein</fullName>
    </submittedName>
</protein>
<dbReference type="InterPro" id="IPR011697">
    <property type="entry name" value="Peptidase_C26"/>
</dbReference>
<keyword evidence="1" id="KW-0378">Hydrolase</keyword>
<dbReference type="Gene3D" id="3.40.50.880">
    <property type="match status" value="1"/>
</dbReference>
<dbReference type="CDD" id="cd01745">
    <property type="entry name" value="GATase1_2"/>
    <property type="match status" value="1"/>
</dbReference>
<dbReference type="InterPro" id="IPR029062">
    <property type="entry name" value="Class_I_gatase-like"/>
</dbReference>
<dbReference type="PANTHER" id="PTHR43235">
    <property type="entry name" value="GLUTAMINE AMIDOTRANSFERASE PB2B2.05-RELATED"/>
    <property type="match status" value="1"/>
</dbReference>
<accession>A0ABP4BT99</accession>
<dbReference type="SUPFAM" id="SSF52317">
    <property type="entry name" value="Class I glutamine amidotransferase-like"/>
    <property type="match status" value="1"/>
</dbReference>
<dbReference type="PANTHER" id="PTHR43235:SF1">
    <property type="entry name" value="GLUTAMINE AMIDOTRANSFERASE PB2B2.05-RELATED"/>
    <property type="match status" value="1"/>
</dbReference>